<accession>A0A836FE80</accession>
<dbReference type="PANTHER" id="PTHR46060:SF1">
    <property type="entry name" value="MARINER MOS1 TRANSPOSASE-LIKE PROTEIN"/>
    <property type="match status" value="1"/>
</dbReference>
<dbReference type="EMBL" id="JAANIA010002128">
    <property type="protein sequence ID" value="KAG5317802.1"/>
    <property type="molecule type" value="Genomic_DNA"/>
</dbReference>
<keyword evidence="2" id="KW-0808">Transferase</keyword>
<dbReference type="SUPFAM" id="SSF46689">
    <property type="entry name" value="Homeodomain-like"/>
    <property type="match status" value="1"/>
</dbReference>
<dbReference type="GO" id="GO:0008168">
    <property type="term" value="F:methyltransferase activity"/>
    <property type="evidence" value="ECO:0007669"/>
    <property type="project" value="UniProtKB-KW"/>
</dbReference>
<organism evidence="2 3">
    <name type="scientific">Pseudoatta argentina</name>
    <dbReference type="NCBI Taxonomy" id="621737"/>
    <lineage>
        <taxon>Eukaryota</taxon>
        <taxon>Metazoa</taxon>
        <taxon>Ecdysozoa</taxon>
        <taxon>Arthropoda</taxon>
        <taxon>Hexapoda</taxon>
        <taxon>Insecta</taxon>
        <taxon>Pterygota</taxon>
        <taxon>Neoptera</taxon>
        <taxon>Endopterygota</taxon>
        <taxon>Hymenoptera</taxon>
        <taxon>Apocrita</taxon>
        <taxon>Aculeata</taxon>
        <taxon>Formicoidea</taxon>
        <taxon>Formicidae</taxon>
        <taxon>Myrmicinae</taxon>
        <taxon>Pseudoatta</taxon>
    </lineage>
</organism>
<comment type="subcellular location">
    <subcellularLocation>
        <location evidence="1">Nucleus</location>
    </subcellularLocation>
</comment>
<gene>
    <name evidence="2" type="primary">Setmar_132</name>
    <name evidence="2" type="ORF">G6Z78_0000180</name>
</gene>
<dbReference type="InterPro" id="IPR052709">
    <property type="entry name" value="Transposase-MT_Hybrid"/>
</dbReference>
<proteinExistence type="predicted"/>
<evidence type="ECO:0000313" key="2">
    <source>
        <dbReference type="EMBL" id="KAG5317802.1"/>
    </source>
</evidence>
<feature type="non-terminal residue" evidence="2">
    <location>
        <position position="1"/>
    </location>
</feature>
<protein>
    <submittedName>
        <fullName evidence="2">SETMR methyltransferase</fullName>
    </submittedName>
</protein>
<dbReference type="InterPro" id="IPR009057">
    <property type="entry name" value="Homeodomain-like_sf"/>
</dbReference>
<evidence type="ECO:0000313" key="3">
    <source>
        <dbReference type="Proteomes" id="UP000668214"/>
    </source>
</evidence>
<dbReference type="PANTHER" id="PTHR46060">
    <property type="entry name" value="MARINER MOS1 TRANSPOSASE-LIKE PROTEIN"/>
    <property type="match status" value="1"/>
</dbReference>
<evidence type="ECO:0000256" key="1">
    <source>
        <dbReference type="ARBA" id="ARBA00004123"/>
    </source>
</evidence>
<feature type="non-terminal residue" evidence="2">
    <location>
        <position position="253"/>
    </location>
</feature>
<dbReference type="AlphaFoldDB" id="A0A836FE80"/>
<name>A0A836FE80_9HYME</name>
<dbReference type="GO" id="GO:0005634">
    <property type="term" value="C:nucleus"/>
    <property type="evidence" value="ECO:0007669"/>
    <property type="project" value="UniProtKB-SubCell"/>
</dbReference>
<comment type="caution">
    <text evidence="2">The sequence shown here is derived from an EMBL/GenBank/DDBJ whole genome shotgun (WGS) entry which is preliminary data.</text>
</comment>
<dbReference type="Gene3D" id="1.10.10.1450">
    <property type="match status" value="1"/>
</dbReference>
<reference evidence="2" key="1">
    <citation type="submission" date="2020-02" db="EMBL/GenBank/DDBJ databases">
        <title>Relaxed selection underlies rapid genomic changes in the transitions from sociality to social parasitism in ants.</title>
        <authorList>
            <person name="Bi X."/>
        </authorList>
    </citation>
    <scope>NUCLEOTIDE SEQUENCE</scope>
    <source>
        <strain evidence="2">BGI-DK2014c</strain>
        <tissue evidence="2">Whole body</tissue>
    </source>
</reference>
<keyword evidence="3" id="KW-1185">Reference proteome</keyword>
<keyword evidence="2" id="KW-0489">Methyltransferase</keyword>
<dbReference type="Proteomes" id="UP000668214">
    <property type="component" value="Unassembled WGS sequence"/>
</dbReference>
<sequence>KMSIQSPAKCEIRSVIRYLVWKGKTPVEVYNEVKTAYGDTGMNRTSVFKWCREFKNGRTSVHDYQRSGRPSILTDDIVEKIENALRDDRRLTMDELSAMFPQISRSLIHETITETLGYRKLSARWVPKQLTDQHKLNRVEAGQEVLRRYKLHGDEFLRSIVTGDSRPHIGRTSILAADDPSRDDVNADKINVVENTPEDFRRARQTTAASRSYDKTAANRLFLRYAAYDVDRATATAAAAQGACDQRESVHSN</sequence>
<dbReference type="GO" id="GO:0032259">
    <property type="term" value="P:methylation"/>
    <property type="evidence" value="ECO:0007669"/>
    <property type="project" value="UniProtKB-KW"/>
</dbReference>